<dbReference type="Gene3D" id="1.10.260.40">
    <property type="entry name" value="lambda repressor-like DNA-binding domains"/>
    <property type="match status" value="1"/>
</dbReference>
<dbReference type="SUPFAM" id="SSF47413">
    <property type="entry name" value="lambda repressor-like DNA-binding domains"/>
    <property type="match status" value="1"/>
</dbReference>
<accession>A0A0P0HRP5</accession>
<proteinExistence type="predicted"/>
<dbReference type="GO" id="GO:0003677">
    <property type="term" value="F:DNA binding"/>
    <property type="evidence" value="ECO:0007669"/>
    <property type="project" value="UniProtKB-KW"/>
</dbReference>
<keyword evidence="4" id="KW-1185">Reference proteome</keyword>
<dbReference type="InterPro" id="IPR010982">
    <property type="entry name" value="Lambda_DNA-bd_dom_sf"/>
</dbReference>
<dbReference type="Pfam" id="PF01381">
    <property type="entry name" value="HTH_3"/>
    <property type="match status" value="1"/>
</dbReference>
<protein>
    <submittedName>
        <fullName evidence="3">Repressor</fullName>
    </submittedName>
</protein>
<evidence type="ECO:0000256" key="1">
    <source>
        <dbReference type="ARBA" id="ARBA00023125"/>
    </source>
</evidence>
<dbReference type="InterPro" id="IPR001387">
    <property type="entry name" value="Cro/C1-type_HTH"/>
</dbReference>
<dbReference type="CDD" id="cd00093">
    <property type="entry name" value="HTH_XRE"/>
    <property type="match status" value="1"/>
</dbReference>
<organism evidence="3 4">
    <name type="scientific">Lactobacillus phage iLp84</name>
    <dbReference type="NCBI Taxonomy" id="1739610"/>
    <lineage>
        <taxon>Viruses</taxon>
        <taxon>Duplodnaviria</taxon>
        <taxon>Heunggongvirae</taxon>
        <taxon>Uroviricota</taxon>
        <taxon>Caudoviricetes</taxon>
        <taxon>Pleetrevirus</taxon>
        <taxon>Pleetrevirus iLp84</taxon>
    </lineage>
</organism>
<dbReference type="SMART" id="SM00530">
    <property type="entry name" value="HTH_XRE"/>
    <property type="match status" value="1"/>
</dbReference>
<gene>
    <name evidence="3" type="ORF">iLp84_34</name>
</gene>
<evidence type="ECO:0000313" key="3">
    <source>
        <dbReference type="EMBL" id="ALJ97866.1"/>
    </source>
</evidence>
<evidence type="ECO:0000313" key="4">
    <source>
        <dbReference type="Proteomes" id="UP000202894"/>
    </source>
</evidence>
<dbReference type="Proteomes" id="UP000202894">
    <property type="component" value="Segment"/>
</dbReference>
<sequence length="80" mass="9429">MNEKLKERRKEFHLTMQDISNMIGISKGYYSLIERGERRVSYELAFKIATALKTKPDLIFLEYQSTLSKQNSAQREEVAR</sequence>
<dbReference type="GeneID" id="26624685"/>
<dbReference type="EMBL" id="KR905069">
    <property type="protein sequence ID" value="ALJ97866.1"/>
    <property type="molecule type" value="Genomic_DNA"/>
</dbReference>
<name>A0A0P0HRP5_9CAUD</name>
<keyword evidence="1" id="KW-0238">DNA-binding</keyword>
<reference evidence="3 4" key="1">
    <citation type="journal article" date="2016" name="Appl. Environ. Microbiol.">
        <title>Genomic Diversity of Phages Infecting Probiotic Strains of Lactobacillus paracasei.</title>
        <authorList>
            <person name="Mercanti D.J."/>
            <person name="Rousseau G.M."/>
            <person name="Capra M.L."/>
            <person name="Quiberoni A."/>
            <person name="Tremblay D.M."/>
            <person name="Labrie S.J."/>
            <person name="Moineau S."/>
        </authorList>
    </citation>
    <scope>NUCLEOTIDE SEQUENCE [LARGE SCALE GENOMIC DNA]</scope>
</reference>
<dbReference type="PANTHER" id="PTHR46558">
    <property type="entry name" value="TRACRIPTIONAL REGULATORY PROTEIN-RELATED-RELATED"/>
    <property type="match status" value="1"/>
</dbReference>
<dbReference type="RefSeq" id="YP_009197553.1">
    <property type="nucleotide sequence ID" value="NC_028783.1"/>
</dbReference>
<evidence type="ECO:0000259" key="2">
    <source>
        <dbReference type="PROSITE" id="PS50943"/>
    </source>
</evidence>
<dbReference type="PANTHER" id="PTHR46558:SF4">
    <property type="entry name" value="DNA-BIDING PHAGE PROTEIN"/>
    <property type="match status" value="1"/>
</dbReference>
<feature type="domain" description="HTH cro/C1-type" evidence="2">
    <location>
        <begin position="5"/>
        <end position="59"/>
    </location>
</feature>
<dbReference type="PROSITE" id="PS50943">
    <property type="entry name" value="HTH_CROC1"/>
    <property type="match status" value="1"/>
</dbReference>
<dbReference type="KEGG" id="vg:26624685"/>